<gene>
    <name evidence="7" type="ORF">FJAP1339_LOCUS3076</name>
</gene>
<evidence type="ECO:0008006" key="8">
    <source>
        <dbReference type="Google" id="ProtNLM"/>
    </source>
</evidence>
<reference evidence="7" key="1">
    <citation type="submission" date="2021-01" db="EMBL/GenBank/DDBJ databases">
        <authorList>
            <person name="Corre E."/>
            <person name="Pelletier E."/>
            <person name="Niang G."/>
            <person name="Scheremetjew M."/>
            <person name="Finn R."/>
            <person name="Kale V."/>
            <person name="Holt S."/>
            <person name="Cochrane G."/>
            <person name="Meng A."/>
            <person name="Brown T."/>
            <person name="Cohen L."/>
        </authorList>
    </citation>
    <scope>NUCLEOTIDE SEQUENCE</scope>
    <source>
        <strain evidence="7">CCMP1661</strain>
    </source>
</reference>
<feature type="transmembrane region" description="Helical" evidence="4">
    <location>
        <begin position="30"/>
        <end position="47"/>
    </location>
</feature>
<dbReference type="InterPro" id="IPR038765">
    <property type="entry name" value="Papain-like_cys_pep_sf"/>
</dbReference>
<name>A0A7S2UXT2_9STRA</name>
<dbReference type="InterPro" id="IPR039417">
    <property type="entry name" value="Peptidase_C1A_papain-like"/>
</dbReference>
<evidence type="ECO:0000259" key="5">
    <source>
        <dbReference type="SMART" id="SM00645"/>
    </source>
</evidence>
<dbReference type="SMART" id="SM00848">
    <property type="entry name" value="Inhibitor_I29"/>
    <property type="match status" value="1"/>
</dbReference>
<dbReference type="AlphaFoldDB" id="A0A7S2UXT2"/>
<dbReference type="Pfam" id="PF08246">
    <property type="entry name" value="Inhibitor_I29"/>
    <property type="match status" value="1"/>
</dbReference>
<evidence type="ECO:0000256" key="4">
    <source>
        <dbReference type="SAM" id="Phobius"/>
    </source>
</evidence>
<dbReference type="GO" id="GO:0006508">
    <property type="term" value="P:proteolysis"/>
    <property type="evidence" value="ECO:0007669"/>
    <property type="project" value="InterPro"/>
</dbReference>
<accession>A0A7S2UXT2</accession>
<dbReference type="InterPro" id="IPR013128">
    <property type="entry name" value="Peptidase_C1A"/>
</dbReference>
<dbReference type="CDD" id="cd02248">
    <property type="entry name" value="Peptidase_C1A"/>
    <property type="match status" value="1"/>
</dbReference>
<dbReference type="SUPFAM" id="SSF54001">
    <property type="entry name" value="Cysteine proteinases"/>
    <property type="match status" value="1"/>
</dbReference>
<evidence type="ECO:0000256" key="3">
    <source>
        <dbReference type="SAM" id="MobiDB-lite"/>
    </source>
</evidence>
<evidence type="ECO:0000256" key="2">
    <source>
        <dbReference type="ARBA" id="ARBA00023145"/>
    </source>
</evidence>
<keyword evidence="2" id="KW-0865">Zymogen</keyword>
<dbReference type="InterPro" id="IPR013201">
    <property type="entry name" value="Prot_inhib_I29"/>
</dbReference>
<keyword evidence="4" id="KW-0472">Membrane</keyword>
<dbReference type="InterPro" id="IPR000668">
    <property type="entry name" value="Peptidase_C1A_C"/>
</dbReference>
<evidence type="ECO:0000313" key="7">
    <source>
        <dbReference type="EMBL" id="CAD9860555.1"/>
    </source>
</evidence>
<keyword evidence="4" id="KW-0812">Transmembrane</keyword>
<evidence type="ECO:0000259" key="6">
    <source>
        <dbReference type="SMART" id="SM00848"/>
    </source>
</evidence>
<feature type="region of interest" description="Disordered" evidence="3">
    <location>
        <begin position="420"/>
        <end position="442"/>
    </location>
</feature>
<sequence length="442" mass="47847">MYTESATLNNYQRLETSVSRDVQGPSVKKIVLGAVVCASVLVAAAVIPSNLAPKISSHSIGGVDMVSSLGARGLEALSLKSDSQKQTMWGVFKHTYNKQYASSAEEAVRFEHFIKNLARIDARNMASPSATFGITEFADIDHEQFTSAPNLLETDGFLNRIHAGVEDGSSEAAKARGFLGQIHMDTERNLASVPRTFDWRAEGKVTPVKNIGTTCEATWAVAAVEDGEGVWAIDQDINAFPLSVQEVASCENERADEGCAPGGEPSHAYGFINHVNGLESESKYPLEISEGTTIMPECVTEDYADFTNSASFNGWYQLPAQSAVAIKKGLAEKGPLAVLINRDQIPYYTGGIDRATDCDASHVNHGMLLVGYDYDANNEMYWILKGSYGSSWGENGYYKIYSADGACGIQSMVTHLKPSNLKQPRPKLKEDKYIGAGTVPGE</sequence>
<dbReference type="SMART" id="SM00645">
    <property type="entry name" value="Pept_C1"/>
    <property type="match status" value="1"/>
</dbReference>
<dbReference type="Pfam" id="PF00112">
    <property type="entry name" value="Peptidase_C1"/>
    <property type="match status" value="1"/>
</dbReference>
<dbReference type="InterPro" id="IPR025660">
    <property type="entry name" value="Pept_his_AS"/>
</dbReference>
<organism evidence="7">
    <name type="scientific">Fibrocapsa japonica</name>
    <dbReference type="NCBI Taxonomy" id="94617"/>
    <lineage>
        <taxon>Eukaryota</taxon>
        <taxon>Sar</taxon>
        <taxon>Stramenopiles</taxon>
        <taxon>Ochrophyta</taxon>
        <taxon>Raphidophyceae</taxon>
        <taxon>Chattonellales</taxon>
        <taxon>Chattonellaceae</taxon>
        <taxon>Fibrocapsa</taxon>
    </lineage>
</organism>
<dbReference type="GO" id="GO:0008234">
    <property type="term" value="F:cysteine-type peptidase activity"/>
    <property type="evidence" value="ECO:0007669"/>
    <property type="project" value="InterPro"/>
</dbReference>
<proteinExistence type="inferred from homology"/>
<dbReference type="Gene3D" id="3.90.70.10">
    <property type="entry name" value="Cysteine proteinases"/>
    <property type="match status" value="1"/>
</dbReference>
<feature type="domain" description="Peptidase C1A papain C-terminal" evidence="5">
    <location>
        <begin position="193"/>
        <end position="417"/>
    </location>
</feature>
<dbReference type="EMBL" id="HBHR01006302">
    <property type="protein sequence ID" value="CAD9860555.1"/>
    <property type="molecule type" value="Transcribed_RNA"/>
</dbReference>
<dbReference type="PANTHER" id="PTHR12411">
    <property type="entry name" value="CYSTEINE PROTEASE FAMILY C1-RELATED"/>
    <property type="match status" value="1"/>
</dbReference>
<comment type="similarity">
    <text evidence="1">Belongs to the peptidase C1 family.</text>
</comment>
<keyword evidence="4" id="KW-1133">Transmembrane helix</keyword>
<protein>
    <recommendedName>
        <fullName evidence="8">Peptidase C1A papain C-terminal domain-containing protein</fullName>
    </recommendedName>
</protein>
<dbReference type="PROSITE" id="PS00639">
    <property type="entry name" value="THIOL_PROTEASE_HIS"/>
    <property type="match status" value="1"/>
</dbReference>
<evidence type="ECO:0000256" key="1">
    <source>
        <dbReference type="ARBA" id="ARBA00008455"/>
    </source>
</evidence>
<feature type="domain" description="Cathepsin propeptide inhibitor" evidence="6">
    <location>
        <begin position="89"/>
        <end position="145"/>
    </location>
</feature>